<evidence type="ECO:0000313" key="10">
    <source>
        <dbReference type="EMBL" id="KFE68322.1"/>
    </source>
</evidence>
<keyword evidence="5" id="KW-0418">Kinase</keyword>
<evidence type="ECO:0000256" key="2">
    <source>
        <dbReference type="ARBA" id="ARBA00012438"/>
    </source>
</evidence>
<dbReference type="InterPro" id="IPR036097">
    <property type="entry name" value="HisK_dim/P_sf"/>
</dbReference>
<feature type="domain" description="Response regulatory" evidence="9">
    <location>
        <begin position="428"/>
        <end position="541"/>
    </location>
</feature>
<evidence type="ECO:0000256" key="3">
    <source>
        <dbReference type="ARBA" id="ARBA00022553"/>
    </source>
</evidence>
<keyword evidence="4" id="KW-0808">Transferase</keyword>
<dbReference type="InterPro" id="IPR003661">
    <property type="entry name" value="HisK_dim/P_dom"/>
</dbReference>
<evidence type="ECO:0000256" key="4">
    <source>
        <dbReference type="ARBA" id="ARBA00022679"/>
    </source>
</evidence>
<feature type="modified residue" description="4-aspartylphosphate" evidence="6">
    <location>
        <position position="597"/>
    </location>
</feature>
<dbReference type="EC" id="2.7.13.3" evidence="2"/>
<keyword evidence="11" id="KW-1185">Reference proteome</keyword>
<evidence type="ECO:0000259" key="8">
    <source>
        <dbReference type="PROSITE" id="PS50109"/>
    </source>
</evidence>
<dbReference type="PROSITE" id="PS50109">
    <property type="entry name" value="HIS_KIN"/>
    <property type="match status" value="1"/>
</dbReference>
<feature type="domain" description="Histidine kinase" evidence="8">
    <location>
        <begin position="186"/>
        <end position="406"/>
    </location>
</feature>
<dbReference type="CDD" id="cd16922">
    <property type="entry name" value="HATPase_EvgS-ArcB-TorS-like"/>
    <property type="match status" value="1"/>
</dbReference>
<keyword evidence="7" id="KW-0175">Coiled coil</keyword>
<dbReference type="Gene3D" id="3.40.50.2300">
    <property type="match status" value="2"/>
</dbReference>
<dbReference type="PRINTS" id="PR00344">
    <property type="entry name" value="BCTRLSENSOR"/>
</dbReference>
<dbReference type="GO" id="GO:0009927">
    <property type="term" value="F:histidine phosphotransfer kinase activity"/>
    <property type="evidence" value="ECO:0007669"/>
    <property type="project" value="TreeGrafter"/>
</dbReference>
<sequence>MTTAPLASPQLNALSREVALVCDSAGTILWADERAEHILSAQPGQKLRTLAAQGTEEKVDRLLLQARDERVENWELILCRAGLKPTTFAFYAQPRDGQLMLVGSLVPEDYGAALAQVSSTLSELAALHRETERQQRELTRRADELQRLNRELEESNRGVRSLHAALDEKAENLQRASEVKSRVVANVSHEFRTPLHSILGLSKVLLNPLNGQLSSEQEKQVQFIRTSAEALYELVNDLLDLSKVEAGKAVLRHTRFEADEFMRGLRGMMRPLLAPESPVELVFPDSPSGLKLETDEAKLSQVLRNLISNAVKFTEQGSVTVSVTEGPRDTVSFAVKDTGIGIPPEYHERIFEEFIQVETPLQRKVKGTGLGLTLARRLTEMLGGTLTVQSAMGQGATFTVTIPRVHPEVKEMAGLTERAQQLDPQRAPVLVLEDDRQTLFLYEKYLERSGFQVLPVRSVDEARRTVQRVRPAAMVLDVMLEGETSWSFLAEMKMKEETRDIPILVVTVTDREQKARALGADEFWLKPVEATQLLRKLGELAHRGPVERILIIDDDEVHRYLLKQLLKDTPYALFEAEGGRDGIRLAREKAPHLIFLDFLLRDMTAFDVLDELKADPRTRDVPVIIQTSHELKEDERTRLARETTAILAKHTLSREVAITRIRDALSKAGLGARVEEREVRRG</sequence>
<feature type="coiled-coil region" evidence="7">
    <location>
        <begin position="121"/>
        <end position="165"/>
    </location>
</feature>
<dbReference type="Proteomes" id="UP000028725">
    <property type="component" value="Unassembled WGS sequence"/>
</dbReference>
<dbReference type="PANTHER" id="PTHR43047:SF72">
    <property type="entry name" value="OSMOSENSING HISTIDINE PROTEIN KINASE SLN1"/>
    <property type="match status" value="1"/>
</dbReference>
<name>A0A085WKV9_9BACT</name>
<gene>
    <name evidence="10" type="ORF">DB31_7559</name>
</gene>
<dbReference type="SMART" id="SM00387">
    <property type="entry name" value="HATPase_c"/>
    <property type="match status" value="1"/>
</dbReference>
<feature type="modified residue" description="4-aspartylphosphate" evidence="6">
    <location>
        <position position="477"/>
    </location>
</feature>
<dbReference type="GO" id="GO:0005886">
    <property type="term" value="C:plasma membrane"/>
    <property type="evidence" value="ECO:0007669"/>
    <property type="project" value="TreeGrafter"/>
</dbReference>
<protein>
    <recommendedName>
        <fullName evidence="2">histidine kinase</fullName>
        <ecNumber evidence="2">2.7.13.3</ecNumber>
    </recommendedName>
</protein>
<dbReference type="SUPFAM" id="SSF47384">
    <property type="entry name" value="Homodimeric domain of signal transducing histidine kinase"/>
    <property type="match status" value="1"/>
</dbReference>
<dbReference type="InterPro" id="IPR005467">
    <property type="entry name" value="His_kinase_dom"/>
</dbReference>
<organism evidence="10 11">
    <name type="scientific">Hyalangium minutum</name>
    <dbReference type="NCBI Taxonomy" id="394096"/>
    <lineage>
        <taxon>Bacteria</taxon>
        <taxon>Pseudomonadati</taxon>
        <taxon>Myxococcota</taxon>
        <taxon>Myxococcia</taxon>
        <taxon>Myxococcales</taxon>
        <taxon>Cystobacterineae</taxon>
        <taxon>Archangiaceae</taxon>
        <taxon>Hyalangium</taxon>
    </lineage>
</organism>
<dbReference type="EMBL" id="JMCB01000006">
    <property type="protein sequence ID" value="KFE68322.1"/>
    <property type="molecule type" value="Genomic_DNA"/>
</dbReference>
<proteinExistence type="predicted"/>
<dbReference type="CDD" id="cd00082">
    <property type="entry name" value="HisKA"/>
    <property type="match status" value="1"/>
</dbReference>
<dbReference type="InterPro" id="IPR004358">
    <property type="entry name" value="Sig_transdc_His_kin-like_C"/>
</dbReference>
<dbReference type="STRING" id="394096.DB31_7559"/>
<dbReference type="PANTHER" id="PTHR43047">
    <property type="entry name" value="TWO-COMPONENT HISTIDINE PROTEIN KINASE"/>
    <property type="match status" value="1"/>
</dbReference>
<evidence type="ECO:0000256" key="5">
    <source>
        <dbReference type="ARBA" id="ARBA00022777"/>
    </source>
</evidence>
<evidence type="ECO:0000256" key="7">
    <source>
        <dbReference type="SAM" id="Coils"/>
    </source>
</evidence>
<dbReference type="InterPro" id="IPR001789">
    <property type="entry name" value="Sig_transdc_resp-reg_receiver"/>
</dbReference>
<dbReference type="OrthoDB" id="9801651at2"/>
<dbReference type="SUPFAM" id="SSF52172">
    <property type="entry name" value="CheY-like"/>
    <property type="match status" value="2"/>
</dbReference>
<dbReference type="Gene3D" id="3.30.565.10">
    <property type="entry name" value="Histidine kinase-like ATPase, C-terminal domain"/>
    <property type="match status" value="1"/>
</dbReference>
<comment type="caution">
    <text evidence="10">The sequence shown here is derived from an EMBL/GenBank/DDBJ whole genome shotgun (WGS) entry which is preliminary data.</text>
</comment>
<dbReference type="FunFam" id="3.30.565.10:FF:000006">
    <property type="entry name" value="Sensor histidine kinase WalK"/>
    <property type="match status" value="1"/>
</dbReference>
<accession>A0A085WKV9</accession>
<dbReference type="PROSITE" id="PS50110">
    <property type="entry name" value="RESPONSE_REGULATORY"/>
    <property type="match status" value="2"/>
</dbReference>
<dbReference type="GO" id="GO:0000155">
    <property type="term" value="F:phosphorelay sensor kinase activity"/>
    <property type="evidence" value="ECO:0007669"/>
    <property type="project" value="InterPro"/>
</dbReference>
<dbReference type="Pfam" id="PF00512">
    <property type="entry name" value="HisKA"/>
    <property type="match status" value="1"/>
</dbReference>
<dbReference type="InterPro" id="IPR036890">
    <property type="entry name" value="HATPase_C_sf"/>
</dbReference>
<reference evidence="10 11" key="1">
    <citation type="submission" date="2014-04" db="EMBL/GenBank/DDBJ databases">
        <title>Genome assembly of Hyalangium minutum DSM 14724.</title>
        <authorList>
            <person name="Sharma G."/>
            <person name="Subramanian S."/>
        </authorList>
    </citation>
    <scope>NUCLEOTIDE SEQUENCE [LARGE SCALE GENOMIC DNA]</scope>
    <source>
        <strain evidence="10 11">DSM 14724</strain>
    </source>
</reference>
<evidence type="ECO:0000313" key="11">
    <source>
        <dbReference type="Proteomes" id="UP000028725"/>
    </source>
</evidence>
<dbReference type="Gene3D" id="1.10.287.130">
    <property type="match status" value="1"/>
</dbReference>
<dbReference type="RefSeq" id="WP_044188986.1">
    <property type="nucleotide sequence ID" value="NZ_JMCB01000006.1"/>
</dbReference>
<dbReference type="AlphaFoldDB" id="A0A085WKV9"/>
<dbReference type="SUPFAM" id="SSF55874">
    <property type="entry name" value="ATPase domain of HSP90 chaperone/DNA topoisomerase II/histidine kinase"/>
    <property type="match status" value="1"/>
</dbReference>
<evidence type="ECO:0000259" key="9">
    <source>
        <dbReference type="PROSITE" id="PS50110"/>
    </source>
</evidence>
<dbReference type="InterPro" id="IPR003594">
    <property type="entry name" value="HATPase_dom"/>
</dbReference>
<feature type="domain" description="Response regulatory" evidence="9">
    <location>
        <begin position="548"/>
        <end position="669"/>
    </location>
</feature>
<comment type="catalytic activity">
    <reaction evidence="1">
        <text>ATP + protein L-histidine = ADP + protein N-phospho-L-histidine.</text>
        <dbReference type="EC" id="2.7.13.3"/>
    </reaction>
</comment>
<keyword evidence="3 6" id="KW-0597">Phosphoprotein</keyword>
<dbReference type="SMART" id="SM00388">
    <property type="entry name" value="HisKA"/>
    <property type="match status" value="1"/>
</dbReference>
<dbReference type="PATRIC" id="fig|394096.3.peg.3599"/>
<evidence type="ECO:0000256" key="1">
    <source>
        <dbReference type="ARBA" id="ARBA00000085"/>
    </source>
</evidence>
<evidence type="ECO:0000256" key="6">
    <source>
        <dbReference type="PROSITE-ProRule" id="PRU00169"/>
    </source>
</evidence>
<dbReference type="Pfam" id="PF00072">
    <property type="entry name" value="Response_reg"/>
    <property type="match status" value="2"/>
</dbReference>
<dbReference type="InterPro" id="IPR011006">
    <property type="entry name" value="CheY-like_superfamily"/>
</dbReference>
<dbReference type="Pfam" id="PF02518">
    <property type="entry name" value="HATPase_c"/>
    <property type="match status" value="1"/>
</dbReference>
<dbReference type="SMART" id="SM00448">
    <property type="entry name" value="REC"/>
    <property type="match status" value="2"/>
</dbReference>
<dbReference type="CDD" id="cd00156">
    <property type="entry name" value="REC"/>
    <property type="match status" value="2"/>
</dbReference>